<dbReference type="PANTHER" id="PTHR30469:SF15">
    <property type="entry name" value="HLYD FAMILY OF SECRETION PROTEINS"/>
    <property type="match status" value="1"/>
</dbReference>
<feature type="domain" description="CzcB-like alpha-helical hairpin" evidence="2">
    <location>
        <begin position="135"/>
        <end position="192"/>
    </location>
</feature>
<protein>
    <submittedName>
        <fullName evidence="6">Efflux RND transporter periplasmic adaptor subunit</fullName>
    </submittedName>
</protein>
<feature type="domain" description="Multidrug resistance protein MdtA-like C-terminal permuted SH3" evidence="4">
    <location>
        <begin position="311"/>
        <end position="375"/>
    </location>
</feature>
<evidence type="ECO:0000313" key="6">
    <source>
        <dbReference type="EMBL" id="MFD1094336.1"/>
    </source>
</evidence>
<dbReference type="Pfam" id="PF25954">
    <property type="entry name" value="Beta-barrel_RND_2"/>
    <property type="match status" value="1"/>
</dbReference>
<dbReference type="NCBIfam" id="TIGR01730">
    <property type="entry name" value="RND_mfp"/>
    <property type="match status" value="1"/>
</dbReference>
<dbReference type="Gene3D" id="2.40.50.100">
    <property type="match status" value="1"/>
</dbReference>
<dbReference type="RefSeq" id="WP_380742092.1">
    <property type="nucleotide sequence ID" value="NZ_JBHTLI010000001.1"/>
</dbReference>
<evidence type="ECO:0000259" key="4">
    <source>
        <dbReference type="Pfam" id="PF25967"/>
    </source>
</evidence>
<dbReference type="PROSITE" id="PS51257">
    <property type="entry name" value="PROKAR_LIPOPROTEIN"/>
    <property type="match status" value="1"/>
</dbReference>
<dbReference type="InterPro" id="IPR058627">
    <property type="entry name" value="MdtA-like_C"/>
</dbReference>
<dbReference type="EMBL" id="JBHTLI010000001">
    <property type="protein sequence ID" value="MFD1094336.1"/>
    <property type="molecule type" value="Genomic_DNA"/>
</dbReference>
<evidence type="ECO:0000313" key="7">
    <source>
        <dbReference type="Proteomes" id="UP001597131"/>
    </source>
</evidence>
<dbReference type="Pfam" id="PF25893">
    <property type="entry name" value="HH_CzcB"/>
    <property type="match status" value="1"/>
</dbReference>
<keyword evidence="7" id="KW-1185">Reference proteome</keyword>
<dbReference type="Gene3D" id="1.10.287.470">
    <property type="entry name" value="Helix hairpin bin"/>
    <property type="match status" value="1"/>
</dbReference>
<feature type="domain" description="CusB-like beta-barrel" evidence="3">
    <location>
        <begin position="233"/>
        <end position="305"/>
    </location>
</feature>
<comment type="similarity">
    <text evidence="1">Belongs to the membrane fusion protein (MFP) (TC 8.A.1) family.</text>
</comment>
<evidence type="ECO:0000259" key="3">
    <source>
        <dbReference type="Pfam" id="PF25954"/>
    </source>
</evidence>
<dbReference type="Gene3D" id="2.40.420.20">
    <property type="match status" value="1"/>
</dbReference>
<evidence type="ECO:0000259" key="5">
    <source>
        <dbReference type="Pfam" id="PF25973"/>
    </source>
</evidence>
<evidence type="ECO:0000256" key="1">
    <source>
        <dbReference type="ARBA" id="ARBA00009477"/>
    </source>
</evidence>
<dbReference type="InterPro" id="IPR058792">
    <property type="entry name" value="Beta-barrel_RND_2"/>
</dbReference>
<dbReference type="Proteomes" id="UP001597131">
    <property type="component" value="Unassembled WGS sequence"/>
</dbReference>
<dbReference type="InterPro" id="IPR006143">
    <property type="entry name" value="RND_pump_MFP"/>
</dbReference>
<dbReference type="Pfam" id="PF25967">
    <property type="entry name" value="RND-MFP_C"/>
    <property type="match status" value="1"/>
</dbReference>
<dbReference type="Pfam" id="PF25973">
    <property type="entry name" value="BSH_CzcB"/>
    <property type="match status" value="1"/>
</dbReference>
<proteinExistence type="inferred from homology"/>
<feature type="domain" description="CzcB-like barrel-sandwich hybrid" evidence="5">
    <location>
        <begin position="101"/>
        <end position="217"/>
    </location>
</feature>
<dbReference type="InterPro" id="IPR058647">
    <property type="entry name" value="BSH_CzcB-like"/>
</dbReference>
<accession>A0ABW3NNH4</accession>
<comment type="caution">
    <text evidence="6">The sequence shown here is derived from an EMBL/GenBank/DDBJ whole genome shotgun (WGS) entry which is preliminary data.</text>
</comment>
<dbReference type="SUPFAM" id="SSF111369">
    <property type="entry name" value="HlyD-like secretion proteins"/>
    <property type="match status" value="1"/>
</dbReference>
<dbReference type="PANTHER" id="PTHR30469">
    <property type="entry name" value="MULTIDRUG RESISTANCE PROTEIN MDTA"/>
    <property type="match status" value="1"/>
</dbReference>
<name>A0ABW3NNH4_9FLAO</name>
<organism evidence="6 7">
    <name type="scientific">Salegentibacter chungangensis</name>
    <dbReference type="NCBI Taxonomy" id="1335724"/>
    <lineage>
        <taxon>Bacteria</taxon>
        <taxon>Pseudomonadati</taxon>
        <taxon>Bacteroidota</taxon>
        <taxon>Flavobacteriia</taxon>
        <taxon>Flavobacteriales</taxon>
        <taxon>Flavobacteriaceae</taxon>
        <taxon>Salegentibacter</taxon>
    </lineage>
</organism>
<sequence length="387" mass="42821">MKKAILLLSIPLFMTSCGKEAEKSVEDIIEGGDLQEMRSKKSDLSKQKGELTVKLDMLTEAIENLDTSKSLNLVRIQEIEDTIFKHYAEVQGDVATDENIIIYPEFSGLLNQVRVNEGDRVSKGQTLAVIDDGGLSSQLAQLEAQATLARTTFERQKRLWEQNIGSEIQYLEAKTNYEALQSSVEQMKSRLAKTIVTAPFSGVIDDVLSDQGEVVNPGQNPLFRLINLDNMYVEAHVPETYLNKIRTGTDVKVELSATGKEFDGKVRQVGNNINPNNRTFKVQVSIPNKNGMVKPNQIATIKLNDYTSEEAVIVPESTIQKNALGESLVFILEPKTDSTGIAKKVIVETGYVYKDNIEITGGLEAGQKLIVEGGKSLRDGQEVKIRN</sequence>
<dbReference type="InterPro" id="IPR058648">
    <property type="entry name" value="HH_CzcB-like"/>
</dbReference>
<evidence type="ECO:0000259" key="2">
    <source>
        <dbReference type="Pfam" id="PF25893"/>
    </source>
</evidence>
<dbReference type="Gene3D" id="2.40.30.170">
    <property type="match status" value="1"/>
</dbReference>
<reference evidence="7" key="1">
    <citation type="journal article" date="2019" name="Int. J. Syst. Evol. Microbiol.">
        <title>The Global Catalogue of Microorganisms (GCM) 10K type strain sequencing project: providing services to taxonomists for standard genome sequencing and annotation.</title>
        <authorList>
            <consortium name="The Broad Institute Genomics Platform"/>
            <consortium name="The Broad Institute Genome Sequencing Center for Infectious Disease"/>
            <person name="Wu L."/>
            <person name="Ma J."/>
        </authorList>
    </citation>
    <scope>NUCLEOTIDE SEQUENCE [LARGE SCALE GENOMIC DNA]</scope>
    <source>
        <strain evidence="7">CCUG 64793</strain>
    </source>
</reference>
<gene>
    <name evidence="6" type="ORF">ACFQ3Q_01120</name>
</gene>